<dbReference type="Pfam" id="PF03547">
    <property type="entry name" value="Mem_trans"/>
    <property type="match status" value="1"/>
</dbReference>
<evidence type="ECO:0000256" key="9">
    <source>
        <dbReference type="SAM" id="Phobius"/>
    </source>
</evidence>
<organism evidence="10 11">
    <name type="scientific">Miscanthus lutarioriparius</name>
    <dbReference type="NCBI Taxonomy" id="422564"/>
    <lineage>
        <taxon>Eukaryota</taxon>
        <taxon>Viridiplantae</taxon>
        <taxon>Streptophyta</taxon>
        <taxon>Embryophyta</taxon>
        <taxon>Tracheophyta</taxon>
        <taxon>Spermatophyta</taxon>
        <taxon>Magnoliopsida</taxon>
        <taxon>Liliopsida</taxon>
        <taxon>Poales</taxon>
        <taxon>Poaceae</taxon>
        <taxon>PACMAD clade</taxon>
        <taxon>Panicoideae</taxon>
        <taxon>Andropogonodae</taxon>
        <taxon>Andropogoneae</taxon>
        <taxon>Saccharinae</taxon>
        <taxon>Miscanthus</taxon>
    </lineage>
</organism>
<protein>
    <recommendedName>
        <fullName evidence="12">PIN-like protein</fullName>
    </recommendedName>
</protein>
<dbReference type="PANTHER" id="PTHR31651">
    <property type="match status" value="1"/>
</dbReference>
<feature type="transmembrane region" description="Helical" evidence="9">
    <location>
        <begin position="248"/>
        <end position="272"/>
    </location>
</feature>
<dbReference type="AlphaFoldDB" id="A0A811NNL2"/>
<dbReference type="InterPro" id="IPR045033">
    <property type="entry name" value="PILS1/3/4/5/7"/>
</dbReference>
<comment type="subcellular location">
    <subcellularLocation>
        <location evidence="1">Endoplasmic reticulum membrane</location>
        <topology evidence="1">Multi-pass membrane protein</topology>
    </subcellularLocation>
</comment>
<reference evidence="10" key="1">
    <citation type="submission" date="2020-10" db="EMBL/GenBank/DDBJ databases">
        <authorList>
            <person name="Han B."/>
            <person name="Lu T."/>
            <person name="Zhao Q."/>
            <person name="Huang X."/>
            <person name="Zhao Y."/>
        </authorList>
    </citation>
    <scope>NUCLEOTIDE SEQUENCE</scope>
</reference>
<proteinExistence type="inferred from homology"/>
<keyword evidence="6" id="KW-0927">Auxin signaling pathway</keyword>
<dbReference type="PANTHER" id="PTHR31651:SF33">
    <property type="entry name" value="PROTEIN PIN-LIKES 1"/>
    <property type="match status" value="1"/>
</dbReference>
<feature type="transmembrane region" description="Helical" evidence="9">
    <location>
        <begin position="42"/>
        <end position="64"/>
    </location>
</feature>
<evidence type="ECO:0000256" key="6">
    <source>
        <dbReference type="ARBA" id="ARBA00023294"/>
    </source>
</evidence>
<dbReference type="GO" id="GO:0080162">
    <property type="term" value="P:endoplasmic reticulum to cytosol auxin transport"/>
    <property type="evidence" value="ECO:0007669"/>
    <property type="project" value="InterPro"/>
</dbReference>
<sequence length="273" mass="28725">MLSTCRSNAGNLGNIFLIIIPGLCKEKASPFGAPDVCQDIGLAYSSLSMAIGAVFLWSIVYNIVRVTSNMTEGDDSAQTNETKVSGTIAGENYSTSNDCTDECTLPLISTSIRAAKNKIVGFIIGGIPLIRNAIIGDSAPLRVLQESSELIGGGAIPSITLIMGANLLNGLRGGASVPPSVIAGVIAVRYVMLPLLGTALVKGAVQLGLIQPDPLYQFILHLQYAVPPAMNIGTIMQLFVVGESECSVIFVWVYALASVAVTIWSAIFMWTLS</sequence>
<accession>A0A811NNL2</accession>
<keyword evidence="3 9" id="KW-0812">Transmembrane</keyword>
<keyword evidence="2" id="KW-0813">Transport</keyword>
<keyword evidence="5 9" id="KW-0472">Membrane</keyword>
<comment type="function">
    <text evidence="7">Involved in cellular auxin homeostasis by regulating auxin metabolism. Regulates intracellular auxin accumulation at the endoplasmic reticulum and thus auxin availability for nuclear auxin signaling.</text>
</comment>
<dbReference type="OrthoDB" id="191139at2759"/>
<comment type="similarity">
    <text evidence="8">Belongs to the auxin efflux carrier (TC 2.A.69.2) family.</text>
</comment>
<keyword evidence="4 9" id="KW-1133">Transmembrane helix</keyword>
<feature type="transmembrane region" description="Helical" evidence="9">
    <location>
        <begin position="180"/>
        <end position="201"/>
    </location>
</feature>
<dbReference type="EMBL" id="CAJGYO010000004">
    <property type="protein sequence ID" value="CAD6224397.1"/>
    <property type="molecule type" value="Genomic_DNA"/>
</dbReference>
<evidence type="ECO:0000313" key="10">
    <source>
        <dbReference type="EMBL" id="CAD6224397.1"/>
    </source>
</evidence>
<dbReference type="GO" id="GO:0009734">
    <property type="term" value="P:auxin-activated signaling pathway"/>
    <property type="evidence" value="ECO:0007669"/>
    <property type="project" value="UniProtKB-KW"/>
</dbReference>
<evidence type="ECO:0008006" key="12">
    <source>
        <dbReference type="Google" id="ProtNLM"/>
    </source>
</evidence>
<feature type="transmembrane region" description="Helical" evidence="9">
    <location>
        <begin position="150"/>
        <end position="168"/>
    </location>
</feature>
<dbReference type="InterPro" id="IPR004776">
    <property type="entry name" value="Mem_transp_PIN-like"/>
</dbReference>
<evidence type="ECO:0000256" key="3">
    <source>
        <dbReference type="ARBA" id="ARBA00022692"/>
    </source>
</evidence>
<gene>
    <name evidence="10" type="ORF">NCGR_LOCUS16694</name>
</gene>
<evidence type="ECO:0000256" key="7">
    <source>
        <dbReference type="ARBA" id="ARBA00025100"/>
    </source>
</evidence>
<evidence type="ECO:0000256" key="2">
    <source>
        <dbReference type="ARBA" id="ARBA00022448"/>
    </source>
</evidence>
<feature type="transmembrane region" description="Helical" evidence="9">
    <location>
        <begin position="222"/>
        <end position="242"/>
    </location>
</feature>
<evidence type="ECO:0000256" key="5">
    <source>
        <dbReference type="ARBA" id="ARBA00023136"/>
    </source>
</evidence>
<dbReference type="GO" id="GO:0005789">
    <property type="term" value="C:endoplasmic reticulum membrane"/>
    <property type="evidence" value="ECO:0007669"/>
    <property type="project" value="UniProtKB-SubCell"/>
</dbReference>
<evidence type="ECO:0000256" key="1">
    <source>
        <dbReference type="ARBA" id="ARBA00004477"/>
    </source>
</evidence>
<name>A0A811NNL2_9POAL</name>
<keyword evidence="11" id="KW-1185">Reference proteome</keyword>
<evidence type="ECO:0000256" key="8">
    <source>
        <dbReference type="ARBA" id="ARBA00025752"/>
    </source>
</evidence>
<evidence type="ECO:0000256" key="4">
    <source>
        <dbReference type="ARBA" id="ARBA00022989"/>
    </source>
</evidence>
<evidence type="ECO:0000313" key="11">
    <source>
        <dbReference type="Proteomes" id="UP000604825"/>
    </source>
</evidence>
<dbReference type="Proteomes" id="UP000604825">
    <property type="component" value="Unassembled WGS sequence"/>
</dbReference>
<comment type="caution">
    <text evidence="10">The sequence shown here is derived from an EMBL/GenBank/DDBJ whole genome shotgun (WGS) entry which is preliminary data.</text>
</comment>